<proteinExistence type="predicted"/>
<evidence type="ECO:0000256" key="1">
    <source>
        <dbReference type="SAM" id="MobiDB-lite"/>
    </source>
</evidence>
<comment type="caution">
    <text evidence="2">The sequence shown here is derived from an EMBL/GenBank/DDBJ whole genome shotgun (WGS) entry which is preliminary data.</text>
</comment>
<dbReference type="PANTHER" id="PTHR38567">
    <property type="entry name" value="DUF4291 DOMAIN-CONTAINING PROTEIN"/>
    <property type="match status" value="1"/>
</dbReference>
<organism evidence="2 3">
    <name type="scientific">Streptomyces spiralis</name>
    <dbReference type="NCBI Taxonomy" id="66376"/>
    <lineage>
        <taxon>Bacteria</taxon>
        <taxon>Bacillati</taxon>
        <taxon>Actinomycetota</taxon>
        <taxon>Actinomycetes</taxon>
        <taxon>Kitasatosporales</taxon>
        <taxon>Streptomycetaceae</taxon>
        <taxon>Streptomyces</taxon>
    </lineage>
</organism>
<protein>
    <recommendedName>
        <fullName evidence="4">DUF4291 domain-containing protein</fullName>
    </recommendedName>
</protein>
<evidence type="ECO:0000313" key="2">
    <source>
        <dbReference type="EMBL" id="GHE98291.1"/>
    </source>
</evidence>
<accession>A0A919ACW4</accession>
<dbReference type="InterPro" id="IPR025633">
    <property type="entry name" value="DUF4291"/>
</dbReference>
<dbReference type="Pfam" id="PF14124">
    <property type="entry name" value="DUF4291"/>
    <property type="match status" value="1"/>
</dbReference>
<evidence type="ECO:0008006" key="4">
    <source>
        <dbReference type="Google" id="ProtNLM"/>
    </source>
</evidence>
<keyword evidence="3" id="KW-1185">Reference proteome</keyword>
<reference evidence="2" key="2">
    <citation type="submission" date="2020-09" db="EMBL/GenBank/DDBJ databases">
        <authorList>
            <person name="Sun Q."/>
            <person name="Ohkuma M."/>
        </authorList>
    </citation>
    <scope>NUCLEOTIDE SEQUENCE</scope>
    <source>
        <strain evidence="2">JCM 3302</strain>
    </source>
</reference>
<evidence type="ECO:0000313" key="3">
    <source>
        <dbReference type="Proteomes" id="UP000641386"/>
    </source>
</evidence>
<dbReference type="AlphaFoldDB" id="A0A919ACW4"/>
<sequence length="268" mass="30862">MVSPTRDRPMAWSARSPPAGALRRWLRSRNTTPRIARKGTESSQRLGRQRRTVHAEVIRWRPGTSVPTLVPVAEPKYQIRALHTDSTVTVYQAYAPEIGLPAAREGRFPAVWQRDRMTWIKPSFLWMMYRCGWGTKEGQETVLAVEISRKGFEWALKHACLSHYEHGLHTDRATWKHQLKRAPARVQWDPERDLHLQPLAHRSLQLGLAAEAARLYADEWTVSITDMTSLAHTVHAHVRDGDLDAARQLLPRERPYLLDDGFLAHLRQ</sequence>
<dbReference type="Proteomes" id="UP000641386">
    <property type="component" value="Unassembled WGS sequence"/>
</dbReference>
<feature type="region of interest" description="Disordered" evidence="1">
    <location>
        <begin position="28"/>
        <end position="49"/>
    </location>
</feature>
<reference evidence="2" key="1">
    <citation type="journal article" date="2014" name="Int. J. Syst. Evol. Microbiol.">
        <title>Complete genome sequence of Corynebacterium casei LMG S-19264T (=DSM 44701T), isolated from a smear-ripened cheese.</title>
        <authorList>
            <consortium name="US DOE Joint Genome Institute (JGI-PGF)"/>
            <person name="Walter F."/>
            <person name="Albersmeier A."/>
            <person name="Kalinowski J."/>
            <person name="Ruckert C."/>
        </authorList>
    </citation>
    <scope>NUCLEOTIDE SEQUENCE</scope>
    <source>
        <strain evidence="2">JCM 3302</strain>
    </source>
</reference>
<name>A0A919ACW4_9ACTN</name>
<dbReference type="EMBL" id="BNBC01000037">
    <property type="protein sequence ID" value="GHE98291.1"/>
    <property type="molecule type" value="Genomic_DNA"/>
</dbReference>
<dbReference type="PANTHER" id="PTHR38567:SF1">
    <property type="entry name" value="DUF4291 DOMAIN-CONTAINING PROTEIN"/>
    <property type="match status" value="1"/>
</dbReference>
<gene>
    <name evidence="2" type="ORF">GCM10014715_63070</name>
</gene>